<name>A0A8J4GVC2_9CHLO</name>
<gene>
    <name evidence="2" type="ORF">Vretimale_17513</name>
</gene>
<evidence type="ECO:0000256" key="1">
    <source>
        <dbReference type="SAM" id="MobiDB-lite"/>
    </source>
</evidence>
<feature type="region of interest" description="Disordered" evidence="1">
    <location>
        <begin position="78"/>
        <end position="106"/>
    </location>
</feature>
<evidence type="ECO:0000313" key="2">
    <source>
        <dbReference type="EMBL" id="GIM14601.1"/>
    </source>
</evidence>
<feature type="compositionally biased region" description="Pro residues" evidence="1">
    <location>
        <begin position="78"/>
        <end position="87"/>
    </location>
</feature>
<sequence>MPSPSPSPRRPPGPNRDCIIPRFSAISLSDKFIRCLPPDPWVALTLTAASAFPTLATVLTLTGLVVVAAAASTTVATAPPPLIPAPPASMYGSPGRTSIDATDSDG</sequence>
<reference evidence="2" key="1">
    <citation type="journal article" date="2021" name="Proc. Natl. Acad. Sci. U.S.A.">
        <title>Three genomes in the algal genus Volvox reveal the fate of a haploid sex-determining region after a transition to homothallism.</title>
        <authorList>
            <person name="Yamamoto K."/>
            <person name="Hamaji T."/>
            <person name="Kawai-Toyooka H."/>
            <person name="Matsuzaki R."/>
            <person name="Takahashi F."/>
            <person name="Nishimura Y."/>
            <person name="Kawachi M."/>
            <person name="Noguchi H."/>
            <person name="Minakuchi Y."/>
            <person name="Umen J.G."/>
            <person name="Toyoda A."/>
            <person name="Nozaki H."/>
        </authorList>
    </citation>
    <scope>NUCLEOTIDE SEQUENCE</scope>
    <source>
        <strain evidence="2">NIES-3785</strain>
    </source>
</reference>
<protein>
    <submittedName>
        <fullName evidence="2">Uncharacterized protein</fullName>
    </submittedName>
</protein>
<accession>A0A8J4GVC2</accession>
<dbReference type="AlphaFoldDB" id="A0A8J4GVC2"/>
<organism evidence="2 3">
    <name type="scientific">Volvox reticuliferus</name>
    <dbReference type="NCBI Taxonomy" id="1737510"/>
    <lineage>
        <taxon>Eukaryota</taxon>
        <taxon>Viridiplantae</taxon>
        <taxon>Chlorophyta</taxon>
        <taxon>core chlorophytes</taxon>
        <taxon>Chlorophyceae</taxon>
        <taxon>CS clade</taxon>
        <taxon>Chlamydomonadales</taxon>
        <taxon>Volvocaceae</taxon>
        <taxon>Volvox</taxon>
    </lineage>
</organism>
<dbReference type="Proteomes" id="UP000722791">
    <property type="component" value="Unassembled WGS sequence"/>
</dbReference>
<proteinExistence type="predicted"/>
<evidence type="ECO:0000313" key="3">
    <source>
        <dbReference type="Proteomes" id="UP000722791"/>
    </source>
</evidence>
<dbReference type="EMBL" id="BNCQ01000058">
    <property type="protein sequence ID" value="GIM14601.1"/>
    <property type="molecule type" value="Genomic_DNA"/>
</dbReference>
<comment type="caution">
    <text evidence="2">The sequence shown here is derived from an EMBL/GenBank/DDBJ whole genome shotgun (WGS) entry which is preliminary data.</text>
</comment>
<feature type="compositionally biased region" description="Polar residues" evidence="1">
    <location>
        <begin position="95"/>
        <end position="106"/>
    </location>
</feature>